<dbReference type="RefSeq" id="WP_347307685.1">
    <property type="nucleotide sequence ID" value="NZ_JBAJEX010000003.1"/>
</dbReference>
<protein>
    <submittedName>
        <fullName evidence="2">SpoIIE family protein phosphatase</fullName>
    </submittedName>
</protein>
<dbReference type="Pfam" id="PF07228">
    <property type="entry name" value="SpoIIE"/>
    <property type="match status" value="1"/>
</dbReference>
<accession>A0ABV0EDB3</accession>
<dbReference type="InterPro" id="IPR003594">
    <property type="entry name" value="HATPase_dom"/>
</dbReference>
<dbReference type="PANTHER" id="PTHR35801">
    <property type="entry name" value="PHOSPHOSERINE PHOSPHATASE RSBX"/>
    <property type="match status" value="1"/>
</dbReference>
<gene>
    <name evidence="2" type="ORF">V6E02_05060</name>
</gene>
<evidence type="ECO:0000313" key="3">
    <source>
        <dbReference type="Proteomes" id="UP001482231"/>
    </source>
</evidence>
<dbReference type="Proteomes" id="UP001482231">
    <property type="component" value="Unassembled WGS sequence"/>
</dbReference>
<sequence>MTAPTLLDSSACKLLFADAIGNESAGILLRSRLQSVARRLGFADARRENMVLVASEMVTNLIKHAHGRGVLQIWQQPGNVLDLLSFDYGPGVENPSLAQADGFSTAGTLGKGLGSMQRLADRFGLFSQRPSREEGRWHGTAVWCRFEPGSRPPARYEVGLFVRSLADDRHNGDHIYLHEDGERLRLLHLDGLGHGAEAAYATSHLARQLAEAESLPALVDRVDRQLRSTTRGAVAIACELLPRQRRLTLMGVGDMAGHVCRDGTVDRYAFAPGVLGREHKTPRPVEVALEPGAVLVSTSDGIRRGWDEKTFPGLCRQHPQLVAYVLGNSMARLTDDQSVCVLRYN</sequence>
<dbReference type="PANTHER" id="PTHR35801:SF1">
    <property type="entry name" value="PHOSPHOSERINE PHOSPHATASE RSBX"/>
    <property type="match status" value="1"/>
</dbReference>
<dbReference type="SMART" id="SM00331">
    <property type="entry name" value="PP2C_SIG"/>
    <property type="match status" value="1"/>
</dbReference>
<dbReference type="InterPro" id="IPR001932">
    <property type="entry name" value="PPM-type_phosphatase-like_dom"/>
</dbReference>
<name>A0ABV0EDB3_9BURK</name>
<evidence type="ECO:0000313" key="2">
    <source>
        <dbReference type="EMBL" id="MEO1766574.1"/>
    </source>
</evidence>
<dbReference type="SUPFAM" id="SSF81606">
    <property type="entry name" value="PP2C-like"/>
    <property type="match status" value="1"/>
</dbReference>
<feature type="domain" description="PPM-type phosphatase" evidence="1">
    <location>
        <begin position="157"/>
        <end position="344"/>
    </location>
</feature>
<comment type="caution">
    <text evidence="2">The sequence shown here is derived from an EMBL/GenBank/DDBJ whole genome shotgun (WGS) entry which is preliminary data.</text>
</comment>
<keyword evidence="3" id="KW-1185">Reference proteome</keyword>
<reference evidence="2 3" key="1">
    <citation type="submission" date="2024-02" db="EMBL/GenBank/DDBJ databases">
        <title>New thermophilic sulfur-oxidizing bacteria from a hot springs of the Uzon caldera (Kamchatka, Russia).</title>
        <authorList>
            <person name="Dukat A.M."/>
            <person name="Elcheninov A.G."/>
            <person name="Frolov E.N."/>
        </authorList>
    </citation>
    <scope>NUCLEOTIDE SEQUENCE [LARGE SCALE GENOMIC DNA]</scope>
    <source>
        <strain evidence="2 3">AK1</strain>
    </source>
</reference>
<organism evidence="2 3">
    <name type="scientific">Thiobacter aerophilum</name>
    <dbReference type="NCBI Taxonomy" id="3121275"/>
    <lineage>
        <taxon>Bacteria</taxon>
        <taxon>Pseudomonadati</taxon>
        <taxon>Pseudomonadota</taxon>
        <taxon>Betaproteobacteria</taxon>
        <taxon>Burkholderiales</taxon>
        <taxon>Thiobacteraceae</taxon>
        <taxon>Thiobacter</taxon>
    </lineage>
</organism>
<dbReference type="EMBL" id="JBAJEX010000003">
    <property type="protein sequence ID" value="MEO1766574.1"/>
    <property type="molecule type" value="Genomic_DNA"/>
</dbReference>
<dbReference type="InterPro" id="IPR036890">
    <property type="entry name" value="HATPase_C_sf"/>
</dbReference>
<dbReference type="InterPro" id="IPR039248">
    <property type="entry name" value="Ptase_RsbX"/>
</dbReference>
<dbReference type="SUPFAM" id="SSF55874">
    <property type="entry name" value="ATPase domain of HSP90 chaperone/DNA topoisomerase II/histidine kinase"/>
    <property type="match status" value="1"/>
</dbReference>
<proteinExistence type="predicted"/>
<dbReference type="Gene3D" id="3.60.40.10">
    <property type="entry name" value="PPM-type phosphatase domain"/>
    <property type="match status" value="1"/>
</dbReference>
<dbReference type="Gene3D" id="3.30.565.10">
    <property type="entry name" value="Histidine kinase-like ATPase, C-terminal domain"/>
    <property type="match status" value="1"/>
</dbReference>
<dbReference type="InterPro" id="IPR036457">
    <property type="entry name" value="PPM-type-like_dom_sf"/>
</dbReference>
<evidence type="ECO:0000259" key="1">
    <source>
        <dbReference type="SMART" id="SM00331"/>
    </source>
</evidence>
<dbReference type="Pfam" id="PF13581">
    <property type="entry name" value="HATPase_c_2"/>
    <property type="match status" value="1"/>
</dbReference>